<dbReference type="OrthoDB" id="137531at2157"/>
<feature type="transmembrane region" description="Helical" evidence="1">
    <location>
        <begin position="94"/>
        <end position="114"/>
    </location>
</feature>
<keyword evidence="1" id="KW-1133">Transmembrane helix</keyword>
<reference evidence="2 3" key="1">
    <citation type="submission" date="2016-01" db="EMBL/GenBank/DDBJ databases">
        <authorList>
            <person name="Manzoor S."/>
        </authorList>
    </citation>
    <scope>NUCLEOTIDE SEQUENCE [LARGE SCALE GENOMIC DNA]</scope>
    <source>
        <strain evidence="2">Methanoculleus sp MAB1</strain>
    </source>
</reference>
<protein>
    <submittedName>
        <fullName evidence="2">Uncharacterized protein</fullName>
    </submittedName>
</protein>
<evidence type="ECO:0000313" key="3">
    <source>
        <dbReference type="Proteomes" id="UP000069850"/>
    </source>
</evidence>
<dbReference type="KEGG" id="mema:MMAB1_1312"/>
<feature type="transmembrane region" description="Helical" evidence="1">
    <location>
        <begin position="153"/>
        <end position="171"/>
    </location>
</feature>
<sequence>MKLDPIVKEELWRSTAIFFISVIIVAVVITTGPFPIPAFLLFPLALAITAVFFCVMVWYRRKENLADPNPISILHHALRPGERREEKTQQRRGAVDKVVDAVLAVVIFLIYLYASRAYSINQVLWLPVLLIIGMFLARIVFTDGGEHRITLTRSVVFYLLAAGIVLLRRLALGYPVIPTLQGVILVGIIAYPILYVWERRRGQGVAD</sequence>
<dbReference type="AlphaFoldDB" id="A0A0X3BM19"/>
<dbReference type="Proteomes" id="UP000069850">
    <property type="component" value="Chromosome 1"/>
</dbReference>
<dbReference type="RefSeq" id="WP_062262996.1">
    <property type="nucleotide sequence ID" value="NZ_DAIMMY010000010.1"/>
</dbReference>
<dbReference type="GeneID" id="27137208"/>
<feature type="transmembrane region" description="Helical" evidence="1">
    <location>
        <begin position="12"/>
        <end position="32"/>
    </location>
</feature>
<feature type="transmembrane region" description="Helical" evidence="1">
    <location>
        <begin position="177"/>
        <end position="197"/>
    </location>
</feature>
<proteinExistence type="predicted"/>
<keyword evidence="1" id="KW-0812">Transmembrane</keyword>
<feature type="transmembrane region" description="Helical" evidence="1">
    <location>
        <begin position="38"/>
        <end position="59"/>
    </location>
</feature>
<evidence type="ECO:0000256" key="1">
    <source>
        <dbReference type="SAM" id="Phobius"/>
    </source>
</evidence>
<accession>A0A0X3BM19</accession>
<evidence type="ECO:0000313" key="2">
    <source>
        <dbReference type="EMBL" id="CVK32525.1"/>
    </source>
</evidence>
<feature type="transmembrane region" description="Helical" evidence="1">
    <location>
        <begin position="120"/>
        <end position="141"/>
    </location>
</feature>
<name>A0A0X3BM19_9EURY</name>
<gene>
    <name evidence="2" type="ORF">MMAB1_1312</name>
</gene>
<dbReference type="EMBL" id="LT158599">
    <property type="protein sequence ID" value="CVK32525.1"/>
    <property type="molecule type" value="Genomic_DNA"/>
</dbReference>
<keyword evidence="1" id="KW-0472">Membrane</keyword>
<organism evidence="2 3">
    <name type="scientific">Methanoculleus bourgensis</name>
    <dbReference type="NCBI Taxonomy" id="83986"/>
    <lineage>
        <taxon>Archaea</taxon>
        <taxon>Methanobacteriati</taxon>
        <taxon>Methanobacteriota</taxon>
        <taxon>Stenosarchaea group</taxon>
        <taxon>Methanomicrobia</taxon>
        <taxon>Methanomicrobiales</taxon>
        <taxon>Methanomicrobiaceae</taxon>
        <taxon>Methanoculleus</taxon>
    </lineage>
</organism>